<dbReference type="EMBL" id="VFMO01000001">
    <property type="protein sequence ID" value="TQJ13472.1"/>
    <property type="molecule type" value="Genomic_DNA"/>
</dbReference>
<evidence type="ECO:0000259" key="2">
    <source>
        <dbReference type="Pfam" id="PF13349"/>
    </source>
</evidence>
<dbReference type="RefSeq" id="WP_141927577.1">
    <property type="nucleotide sequence ID" value="NZ_BAABCI010000015.1"/>
</dbReference>
<dbReference type="OrthoDB" id="9810998at2"/>
<dbReference type="Gene3D" id="2.160.20.120">
    <property type="match status" value="1"/>
</dbReference>
<accession>A0A542EDR6</accession>
<protein>
    <submittedName>
        <fullName evidence="3">Putative adhesin</fullName>
    </submittedName>
</protein>
<dbReference type="PANTHER" id="PTHR34094">
    <property type="match status" value="1"/>
</dbReference>
<sequence>MRHEQFEAREPVELYVEIQGGSVHLDATRSTDVSVEIEGTHADEVLVEQRGRSLRVVTPRPRGLGGGREWAVDLRIHVPGDSDVIVQSGSAPVTQQGELRSMQCKAGSGHVVLDRVRRETLVDTGSGRITVAHLQGDARLRTGSGGVRAGRLDGEAIIATGSGDVSISDLFGELSFKAGSGSLSIEGARGKVRGRTGSGDVSVSRLQHGEIDAKTGSGSVSVHVPEGTPVWTDVVSGRPVESTLPSAGEPAPGQDFVKLSARTGSGTVRLAPSESSDHHEHV</sequence>
<comment type="caution">
    <text evidence="3">The sequence shown here is derived from an EMBL/GenBank/DDBJ whole genome shotgun (WGS) entry which is preliminary data.</text>
</comment>
<proteinExistence type="predicted"/>
<dbReference type="InterPro" id="IPR025164">
    <property type="entry name" value="Toastrack_DUF4097"/>
</dbReference>
<organism evidence="3 4">
    <name type="scientific">Yimella lutea</name>
    <dbReference type="NCBI Taxonomy" id="587872"/>
    <lineage>
        <taxon>Bacteria</taxon>
        <taxon>Bacillati</taxon>
        <taxon>Actinomycetota</taxon>
        <taxon>Actinomycetes</taxon>
        <taxon>Micrococcales</taxon>
        <taxon>Dermacoccaceae</taxon>
        <taxon>Yimella</taxon>
    </lineage>
</organism>
<feature type="region of interest" description="Disordered" evidence="1">
    <location>
        <begin position="263"/>
        <end position="282"/>
    </location>
</feature>
<dbReference type="Proteomes" id="UP000320806">
    <property type="component" value="Unassembled WGS sequence"/>
</dbReference>
<dbReference type="Pfam" id="PF13349">
    <property type="entry name" value="DUF4097"/>
    <property type="match status" value="1"/>
</dbReference>
<keyword evidence="4" id="KW-1185">Reference proteome</keyword>
<name>A0A542EDR6_9MICO</name>
<evidence type="ECO:0000313" key="4">
    <source>
        <dbReference type="Proteomes" id="UP000320806"/>
    </source>
</evidence>
<feature type="domain" description="DUF4097" evidence="2">
    <location>
        <begin position="16"/>
        <end position="224"/>
    </location>
</feature>
<reference evidence="3 4" key="1">
    <citation type="submission" date="2019-06" db="EMBL/GenBank/DDBJ databases">
        <title>Sequencing the genomes of 1000 actinobacteria strains.</title>
        <authorList>
            <person name="Klenk H.-P."/>
        </authorList>
    </citation>
    <scope>NUCLEOTIDE SEQUENCE [LARGE SCALE GENOMIC DNA]</scope>
    <source>
        <strain evidence="3 4">DSM 19828</strain>
    </source>
</reference>
<evidence type="ECO:0000313" key="3">
    <source>
        <dbReference type="EMBL" id="TQJ13472.1"/>
    </source>
</evidence>
<dbReference type="PANTHER" id="PTHR34094:SF1">
    <property type="entry name" value="PROTEIN FAM185A"/>
    <property type="match status" value="1"/>
</dbReference>
<dbReference type="AlphaFoldDB" id="A0A542EDR6"/>
<gene>
    <name evidence="3" type="ORF">FB459_0891</name>
</gene>
<evidence type="ECO:0000256" key="1">
    <source>
        <dbReference type="SAM" id="MobiDB-lite"/>
    </source>
</evidence>